<gene>
    <name evidence="2" type="ORF">B0T18DRAFT_315980</name>
</gene>
<dbReference type="PANTHER" id="PTHR40623:SF2">
    <property type="entry name" value="INTEGRAL MEMBRANE PROTEIN"/>
    <property type="match status" value="1"/>
</dbReference>
<evidence type="ECO:0000313" key="2">
    <source>
        <dbReference type="EMBL" id="KAK0754135.1"/>
    </source>
</evidence>
<keyword evidence="3" id="KW-1185">Reference proteome</keyword>
<evidence type="ECO:0000313" key="3">
    <source>
        <dbReference type="Proteomes" id="UP001172155"/>
    </source>
</evidence>
<dbReference type="EMBL" id="JAUKUD010000001">
    <property type="protein sequence ID" value="KAK0754135.1"/>
    <property type="molecule type" value="Genomic_DNA"/>
</dbReference>
<sequence>MEGESIFFLSWALWQQMTFVLGAAIMAVFLAGVVKLWWITRLLKKQEVLDEEKKARVEEMRRTGIPPKRANDIPFGIRAIQSGVEVVGIWISRPDSPN</sequence>
<keyword evidence="1" id="KW-0472">Membrane</keyword>
<accession>A0AA40FAL0</accession>
<comment type="caution">
    <text evidence="2">The sequence shown here is derived from an EMBL/GenBank/DDBJ whole genome shotgun (WGS) entry which is preliminary data.</text>
</comment>
<keyword evidence="1" id="KW-0812">Transmembrane</keyword>
<name>A0AA40FAL0_9PEZI</name>
<feature type="transmembrane region" description="Helical" evidence="1">
    <location>
        <begin position="12"/>
        <end position="38"/>
    </location>
</feature>
<organism evidence="2 3">
    <name type="scientific">Schizothecium vesticola</name>
    <dbReference type="NCBI Taxonomy" id="314040"/>
    <lineage>
        <taxon>Eukaryota</taxon>
        <taxon>Fungi</taxon>
        <taxon>Dikarya</taxon>
        <taxon>Ascomycota</taxon>
        <taxon>Pezizomycotina</taxon>
        <taxon>Sordariomycetes</taxon>
        <taxon>Sordariomycetidae</taxon>
        <taxon>Sordariales</taxon>
        <taxon>Schizotheciaceae</taxon>
        <taxon>Schizothecium</taxon>
    </lineage>
</organism>
<feature type="non-terminal residue" evidence="2">
    <location>
        <position position="98"/>
    </location>
</feature>
<protein>
    <submittedName>
        <fullName evidence="2">Uncharacterized protein</fullName>
    </submittedName>
</protein>
<dbReference type="Proteomes" id="UP001172155">
    <property type="component" value="Unassembled WGS sequence"/>
</dbReference>
<keyword evidence="1" id="KW-1133">Transmembrane helix</keyword>
<evidence type="ECO:0000256" key="1">
    <source>
        <dbReference type="SAM" id="Phobius"/>
    </source>
</evidence>
<proteinExistence type="predicted"/>
<dbReference type="AlphaFoldDB" id="A0AA40FAL0"/>
<dbReference type="PANTHER" id="PTHR40623">
    <property type="entry name" value="INTEGRAL MEMBRANE PROTEIN"/>
    <property type="match status" value="1"/>
</dbReference>
<reference evidence="2" key="1">
    <citation type="submission" date="2023-06" db="EMBL/GenBank/DDBJ databases">
        <title>Genome-scale phylogeny and comparative genomics of the fungal order Sordariales.</title>
        <authorList>
            <consortium name="Lawrence Berkeley National Laboratory"/>
            <person name="Hensen N."/>
            <person name="Bonometti L."/>
            <person name="Westerberg I."/>
            <person name="Brannstrom I.O."/>
            <person name="Guillou S."/>
            <person name="Cros-Aarteil S."/>
            <person name="Calhoun S."/>
            <person name="Haridas S."/>
            <person name="Kuo A."/>
            <person name="Mondo S."/>
            <person name="Pangilinan J."/>
            <person name="Riley R."/>
            <person name="LaButti K."/>
            <person name="Andreopoulos B."/>
            <person name="Lipzen A."/>
            <person name="Chen C."/>
            <person name="Yanf M."/>
            <person name="Daum C."/>
            <person name="Ng V."/>
            <person name="Clum A."/>
            <person name="Steindorff A."/>
            <person name="Ohm R."/>
            <person name="Martin F."/>
            <person name="Silar P."/>
            <person name="Natvig D."/>
            <person name="Lalanne C."/>
            <person name="Gautier V."/>
            <person name="Ament-velasquez S.L."/>
            <person name="Kruys A."/>
            <person name="Hutchinson M.I."/>
            <person name="Powell A.J."/>
            <person name="Barry K."/>
            <person name="Miller A.N."/>
            <person name="Grigoriev I.V."/>
            <person name="Debuchy R."/>
            <person name="Gladieux P."/>
            <person name="Thoren M.H."/>
            <person name="Johannesson H."/>
        </authorList>
    </citation>
    <scope>NUCLEOTIDE SEQUENCE</scope>
    <source>
        <strain evidence="2">SMH3187-1</strain>
    </source>
</reference>